<keyword evidence="8" id="KW-1185">Reference proteome</keyword>
<dbReference type="InterPro" id="IPR010432">
    <property type="entry name" value="RDD"/>
</dbReference>
<proteinExistence type="predicted"/>
<evidence type="ECO:0000256" key="2">
    <source>
        <dbReference type="ARBA" id="ARBA00022692"/>
    </source>
</evidence>
<feature type="non-terminal residue" evidence="7">
    <location>
        <position position="150"/>
    </location>
</feature>
<accession>A0A941EX98</accession>
<name>A0A941EX98_9ACTN</name>
<dbReference type="RefSeq" id="WP_212534277.1">
    <property type="nucleotide sequence ID" value="NZ_JAGSOG010000739.1"/>
</dbReference>
<evidence type="ECO:0000259" key="6">
    <source>
        <dbReference type="Pfam" id="PF06271"/>
    </source>
</evidence>
<keyword evidence="2 5" id="KW-0812">Transmembrane</keyword>
<keyword evidence="3 5" id="KW-1133">Transmembrane helix</keyword>
<evidence type="ECO:0000256" key="3">
    <source>
        <dbReference type="ARBA" id="ARBA00022989"/>
    </source>
</evidence>
<dbReference type="Pfam" id="PF06271">
    <property type="entry name" value="RDD"/>
    <property type="match status" value="1"/>
</dbReference>
<protein>
    <submittedName>
        <fullName evidence="7">RDD family protein</fullName>
    </submittedName>
</protein>
<dbReference type="AlphaFoldDB" id="A0A941EX98"/>
<feature type="domain" description="RDD" evidence="6">
    <location>
        <begin position="2"/>
        <end position="125"/>
    </location>
</feature>
<evidence type="ECO:0000313" key="8">
    <source>
        <dbReference type="Proteomes" id="UP000675781"/>
    </source>
</evidence>
<feature type="non-terminal residue" evidence="7">
    <location>
        <position position="1"/>
    </location>
</feature>
<dbReference type="Proteomes" id="UP000675781">
    <property type="component" value="Unassembled WGS sequence"/>
</dbReference>
<evidence type="ECO:0000256" key="1">
    <source>
        <dbReference type="ARBA" id="ARBA00004141"/>
    </source>
</evidence>
<organism evidence="7 8">
    <name type="scientific">Actinospica durhamensis</name>
    <dbReference type="NCBI Taxonomy" id="1508375"/>
    <lineage>
        <taxon>Bacteria</taxon>
        <taxon>Bacillati</taxon>
        <taxon>Actinomycetota</taxon>
        <taxon>Actinomycetes</taxon>
        <taxon>Catenulisporales</taxon>
        <taxon>Actinospicaceae</taxon>
        <taxon>Actinospica</taxon>
    </lineage>
</organism>
<comment type="caution">
    <text evidence="7">The sequence shown here is derived from an EMBL/GenBank/DDBJ whole genome shotgun (WGS) entry which is preliminary data.</text>
</comment>
<sequence length="150" mass="16052">LVSRLLALGVDAVLVGTAVAVVGAGGPALWHTLTGEVPEWLRLCASVVAGAVPVLYFWLAWWLLGRSLGGLLLGSVVLRADYRRMRVLHAAARAFLGLLFAPVWLAGMLLILVEPRRRALHDVLLGTVVVRPVHDPVDHPPLAVDRAAPS</sequence>
<dbReference type="EMBL" id="JAGSOG010000739">
    <property type="protein sequence ID" value="MBR7839882.1"/>
    <property type="molecule type" value="Genomic_DNA"/>
</dbReference>
<comment type="subcellular location">
    <subcellularLocation>
        <location evidence="1">Membrane</location>
        <topology evidence="1">Multi-pass membrane protein</topology>
    </subcellularLocation>
</comment>
<gene>
    <name evidence="7" type="ORF">KDL01_41995</name>
</gene>
<feature type="transmembrane region" description="Helical" evidence="5">
    <location>
        <begin position="12"/>
        <end position="33"/>
    </location>
</feature>
<keyword evidence="4 5" id="KW-0472">Membrane</keyword>
<evidence type="ECO:0000313" key="7">
    <source>
        <dbReference type="EMBL" id="MBR7839882.1"/>
    </source>
</evidence>
<evidence type="ECO:0000256" key="5">
    <source>
        <dbReference type="SAM" id="Phobius"/>
    </source>
</evidence>
<dbReference type="GO" id="GO:0016020">
    <property type="term" value="C:membrane"/>
    <property type="evidence" value="ECO:0007669"/>
    <property type="project" value="UniProtKB-SubCell"/>
</dbReference>
<evidence type="ECO:0000256" key="4">
    <source>
        <dbReference type="ARBA" id="ARBA00023136"/>
    </source>
</evidence>
<feature type="transmembrane region" description="Helical" evidence="5">
    <location>
        <begin position="94"/>
        <end position="113"/>
    </location>
</feature>
<reference evidence="7" key="1">
    <citation type="submission" date="2021-04" db="EMBL/GenBank/DDBJ databases">
        <title>Genome based classification of Actinospica acidithermotolerans sp. nov., an actinobacterium isolated from an Indonesian hot spring.</title>
        <authorList>
            <person name="Kusuma A.B."/>
            <person name="Putra K.E."/>
            <person name="Nafisah S."/>
            <person name="Loh J."/>
            <person name="Nouioui I."/>
            <person name="Goodfellow M."/>
        </authorList>
    </citation>
    <scope>NUCLEOTIDE SEQUENCE</scope>
    <source>
        <strain evidence="7">CSCA 57</strain>
    </source>
</reference>
<feature type="transmembrane region" description="Helical" evidence="5">
    <location>
        <begin position="40"/>
        <end position="58"/>
    </location>
</feature>